<evidence type="ECO:0000313" key="1">
    <source>
        <dbReference type="EMBL" id="NNH12982.1"/>
    </source>
</evidence>
<accession>A0A849BC60</accession>
<gene>
    <name evidence="1" type="ORF">HLB16_19140</name>
</gene>
<dbReference type="Pfam" id="PF11161">
    <property type="entry name" value="DUF2944"/>
    <property type="match status" value="1"/>
</dbReference>
<dbReference type="AlphaFoldDB" id="A0A849BC60"/>
<organism evidence="1 2">
    <name type="scientific">Cupriavidus gilardii</name>
    <dbReference type="NCBI Taxonomy" id="82541"/>
    <lineage>
        <taxon>Bacteria</taxon>
        <taxon>Pseudomonadati</taxon>
        <taxon>Pseudomonadota</taxon>
        <taxon>Betaproteobacteria</taxon>
        <taxon>Burkholderiales</taxon>
        <taxon>Burkholderiaceae</taxon>
        <taxon>Cupriavidus</taxon>
    </lineage>
</organism>
<dbReference type="InterPro" id="IPR021332">
    <property type="entry name" value="DUF2944"/>
</dbReference>
<comment type="caution">
    <text evidence="1">The sequence shown here is derived from an EMBL/GenBank/DDBJ whole genome shotgun (WGS) entry which is preliminary data.</text>
</comment>
<evidence type="ECO:0000313" key="2">
    <source>
        <dbReference type="Proteomes" id="UP000542973"/>
    </source>
</evidence>
<proteinExistence type="predicted"/>
<dbReference type="Proteomes" id="UP000542973">
    <property type="component" value="Unassembled WGS sequence"/>
</dbReference>
<dbReference type="EMBL" id="JABEMD010000037">
    <property type="protein sequence ID" value="NNH12982.1"/>
    <property type="molecule type" value="Genomic_DNA"/>
</dbReference>
<sequence>MDEIVKQAMARWPNVPYCYGWLALDRRGQWRIRNEYAQQHGLSGDPLRHPALVGFIERNYLREEQGAWFFQNGPQRVFVELAYAPWVVRLHEDQFLTTSQRAFTPRSCHADEHGNVVLAGEIDGEAGVHAALLHDHDLDAFSGSCDWHGEACGTDLGVFHFGGRDLPIEPIGEAEVPRRFGFVRQPRPAPQQDQQQQPAS</sequence>
<name>A0A849BC60_9BURK</name>
<protein>
    <submittedName>
        <fullName evidence="1">DUF2946 family protein</fullName>
    </submittedName>
</protein>
<reference evidence="1 2" key="1">
    <citation type="submission" date="2020-05" db="EMBL/GenBank/DDBJ databases">
        <title>MicrobeNet Type strains.</title>
        <authorList>
            <person name="Nicholson A.C."/>
        </authorList>
    </citation>
    <scope>NUCLEOTIDE SEQUENCE [LARGE SCALE GENOMIC DNA]</scope>
    <source>
        <strain evidence="1 2">ATCC 700815</strain>
    </source>
</reference>
<dbReference type="RefSeq" id="WP_053823180.1">
    <property type="nucleotide sequence ID" value="NZ_BAAAEB010000026.1"/>
</dbReference>